<feature type="domain" description="Inner membrane protein YgaP-like transmembrane" evidence="2">
    <location>
        <begin position="7"/>
        <end position="66"/>
    </location>
</feature>
<keyword evidence="1" id="KW-0812">Transmembrane</keyword>
<dbReference type="Pfam" id="PF11127">
    <property type="entry name" value="YgaP-like_TM"/>
    <property type="match status" value="1"/>
</dbReference>
<organism evidence="3 4">
    <name type="scientific">Candidatus Taylorbacteria bacterium CG10_big_fil_rev_8_21_14_0_10_41_48</name>
    <dbReference type="NCBI Taxonomy" id="1975024"/>
    <lineage>
        <taxon>Bacteria</taxon>
        <taxon>Candidatus Tayloriibacteriota</taxon>
    </lineage>
</organism>
<gene>
    <name evidence="3" type="ORF">COV01_01535</name>
</gene>
<evidence type="ECO:0000259" key="2">
    <source>
        <dbReference type="Pfam" id="PF11127"/>
    </source>
</evidence>
<feature type="transmembrane region" description="Helical" evidence="1">
    <location>
        <begin position="38"/>
        <end position="63"/>
    </location>
</feature>
<evidence type="ECO:0000313" key="4">
    <source>
        <dbReference type="Proteomes" id="UP000228700"/>
    </source>
</evidence>
<sequence>MKLKELKNESRLDRLIRLFVAEIFILGAYFWLDGVWQIVFYILGVVSLITAVTGFCGLYKVLGKVTYVDSNPTSIYTKIFFIILFIVVAVAGSYYSAFFTKKLFLDDYNRMNNYYKQTLFYTGQDKRVESVANYDKLIAEYAVFQEKYTTYHPYAIKSDPQLNADLKKISDIITALRDSVYSGDLKQSHLSFEAVRPIFQDILKRNNFSMLAVTLVDFHDAMEMIIDAADAKDTIQLLAVYPEVDAKLQAIEEVVNDFEIQNIRTKLEETISLAKSGQVNLLSAKAAELKSAFVKVYLKRG</sequence>
<protein>
    <recommendedName>
        <fullName evidence="2">Inner membrane protein YgaP-like transmembrane domain-containing protein</fullName>
    </recommendedName>
</protein>
<dbReference type="EMBL" id="PFEQ01000009">
    <property type="protein sequence ID" value="PJE74163.1"/>
    <property type="molecule type" value="Genomic_DNA"/>
</dbReference>
<keyword evidence="1" id="KW-1133">Transmembrane helix</keyword>
<dbReference type="Proteomes" id="UP000228700">
    <property type="component" value="Unassembled WGS sequence"/>
</dbReference>
<dbReference type="InterPro" id="IPR021309">
    <property type="entry name" value="YgaP-like_TM"/>
</dbReference>
<feature type="transmembrane region" description="Helical" evidence="1">
    <location>
        <begin position="75"/>
        <end position="95"/>
    </location>
</feature>
<proteinExistence type="predicted"/>
<dbReference type="AlphaFoldDB" id="A0A2M8LC31"/>
<comment type="caution">
    <text evidence="3">The sequence shown here is derived from an EMBL/GenBank/DDBJ whole genome shotgun (WGS) entry which is preliminary data.</text>
</comment>
<evidence type="ECO:0000256" key="1">
    <source>
        <dbReference type="SAM" id="Phobius"/>
    </source>
</evidence>
<reference evidence="4" key="1">
    <citation type="submission" date="2017-09" db="EMBL/GenBank/DDBJ databases">
        <title>Depth-based differentiation of microbial function through sediment-hosted aquifers and enrichment of novel symbionts in the deep terrestrial subsurface.</title>
        <authorList>
            <person name="Probst A.J."/>
            <person name="Ladd B."/>
            <person name="Jarett J.K."/>
            <person name="Geller-Mcgrath D.E."/>
            <person name="Sieber C.M.K."/>
            <person name="Emerson J.B."/>
            <person name="Anantharaman K."/>
            <person name="Thomas B.C."/>
            <person name="Malmstrom R."/>
            <person name="Stieglmeier M."/>
            <person name="Klingl A."/>
            <person name="Woyke T."/>
            <person name="Ryan C.M."/>
            <person name="Banfield J.F."/>
        </authorList>
    </citation>
    <scope>NUCLEOTIDE SEQUENCE [LARGE SCALE GENOMIC DNA]</scope>
</reference>
<accession>A0A2M8LC31</accession>
<name>A0A2M8LC31_9BACT</name>
<feature type="transmembrane region" description="Helical" evidence="1">
    <location>
        <begin position="12"/>
        <end position="32"/>
    </location>
</feature>
<keyword evidence="1" id="KW-0472">Membrane</keyword>
<evidence type="ECO:0000313" key="3">
    <source>
        <dbReference type="EMBL" id="PJE74163.1"/>
    </source>
</evidence>